<keyword evidence="2" id="KW-1185">Reference proteome</keyword>
<proteinExistence type="predicted"/>
<reference evidence="1 2" key="1">
    <citation type="submission" date="2020-02" db="EMBL/GenBank/DDBJ databases">
        <title>Comparative genomics of sulfur disproportionating microorganisms.</title>
        <authorList>
            <person name="Ward L.M."/>
            <person name="Bertran E."/>
            <person name="Johnston D.T."/>
        </authorList>
    </citation>
    <scope>NUCLEOTIDE SEQUENCE [LARGE SCALE GENOMIC DNA]</scope>
    <source>
        <strain evidence="1 2">DSM 3696</strain>
    </source>
</reference>
<evidence type="ECO:0000313" key="2">
    <source>
        <dbReference type="Proteomes" id="UP000469724"/>
    </source>
</evidence>
<name>A0A7K3NHZ2_9BACT</name>
<evidence type="ECO:0008006" key="3">
    <source>
        <dbReference type="Google" id="ProtNLM"/>
    </source>
</evidence>
<dbReference type="Proteomes" id="UP000469724">
    <property type="component" value="Unassembled WGS sequence"/>
</dbReference>
<organism evidence="1 2">
    <name type="scientific">Desulfolutivibrio sulfodismutans</name>
    <dbReference type="NCBI Taxonomy" id="63561"/>
    <lineage>
        <taxon>Bacteria</taxon>
        <taxon>Pseudomonadati</taxon>
        <taxon>Thermodesulfobacteriota</taxon>
        <taxon>Desulfovibrionia</taxon>
        <taxon>Desulfovibrionales</taxon>
        <taxon>Desulfovibrionaceae</taxon>
        <taxon>Desulfolutivibrio</taxon>
    </lineage>
</organism>
<dbReference type="RefSeq" id="WP_163300879.1">
    <property type="nucleotide sequence ID" value="NZ_JAAGRQ010000010.1"/>
</dbReference>
<comment type="caution">
    <text evidence="1">The sequence shown here is derived from an EMBL/GenBank/DDBJ whole genome shotgun (WGS) entry which is preliminary data.</text>
</comment>
<gene>
    <name evidence="1" type="ORF">G3N56_03590</name>
</gene>
<sequence>MKIGIICEGAETDKPVIELILKHKFPSTTFEIIARDKRAIFSTCYEDIADLLRSGIQHIAVVWDLLPVGHQMPAASQWSEKPSRKEQRHAFLRNLDTDQNPHGEIRTAARAMLVNYGFEETPAVAATMINIKLICVCYTLDGWLLSDSQVIRRVGSSPIREMECASLEAPDRCINPAGLLTKVFRSAPNKRFKFYNKHQHNIEIIRSYIDQGKLDKLCASLSYQRMISTIQGWGAL</sequence>
<accession>A0A7K3NHZ2</accession>
<evidence type="ECO:0000313" key="1">
    <source>
        <dbReference type="EMBL" id="NDY55824.1"/>
    </source>
</evidence>
<dbReference type="EMBL" id="JAAGRQ010000010">
    <property type="protein sequence ID" value="NDY55824.1"/>
    <property type="molecule type" value="Genomic_DNA"/>
</dbReference>
<dbReference type="AlphaFoldDB" id="A0A7K3NHZ2"/>
<protein>
    <recommendedName>
        <fullName evidence="3">DUF4276 family protein</fullName>
    </recommendedName>
</protein>